<proteinExistence type="inferred from homology"/>
<comment type="subcellular location">
    <subcellularLocation>
        <location evidence="1">Cell membrane</location>
        <topology evidence="1">Multi-pass membrane protein</topology>
    </subcellularLocation>
</comment>
<keyword evidence="2" id="KW-1003">Cell membrane</keyword>
<keyword evidence="4 10" id="KW-1133">Transmembrane helix</keyword>
<evidence type="ECO:0000256" key="3">
    <source>
        <dbReference type="ARBA" id="ARBA00022692"/>
    </source>
</evidence>
<dbReference type="GO" id="GO:0005886">
    <property type="term" value="C:plasma membrane"/>
    <property type="evidence" value="ECO:0007669"/>
    <property type="project" value="UniProtKB-SubCell"/>
</dbReference>
<comment type="similarity">
    <text evidence="9">Belongs to the G-protein coupled receptor 1 family.</text>
</comment>
<evidence type="ECO:0000256" key="7">
    <source>
        <dbReference type="ARBA" id="ARBA00023170"/>
    </source>
</evidence>
<keyword evidence="7 9" id="KW-0675">Receptor</keyword>
<dbReference type="AlphaFoldDB" id="A0AAU9WYR1"/>
<name>A0AAU9WYR1_9CNID</name>
<evidence type="ECO:0000313" key="12">
    <source>
        <dbReference type="EMBL" id="CAH3130215.1"/>
    </source>
</evidence>
<dbReference type="Proteomes" id="UP001159428">
    <property type="component" value="Unassembled WGS sequence"/>
</dbReference>
<evidence type="ECO:0000256" key="4">
    <source>
        <dbReference type="ARBA" id="ARBA00022989"/>
    </source>
</evidence>
<protein>
    <recommendedName>
        <fullName evidence="11">G-protein coupled receptors family 1 profile domain-containing protein</fullName>
    </recommendedName>
</protein>
<feature type="domain" description="G-protein coupled receptors family 1 profile" evidence="11">
    <location>
        <begin position="53"/>
        <end position="293"/>
    </location>
</feature>
<gene>
    <name evidence="12" type="ORF">PMEA_00013867</name>
</gene>
<feature type="transmembrane region" description="Helical" evidence="10">
    <location>
        <begin position="34"/>
        <end position="59"/>
    </location>
</feature>
<keyword evidence="5 9" id="KW-0297">G-protein coupled receptor</keyword>
<sequence length="353" mass="39980">MNVSMSEDFLVNSSRSKFFCPGAPLIIWDLERKVFIQLGIAISATIGSFALLLNILVISTIKKTRELQTNSIILITSLAVADLLVGAVSAPFNITVDALILRGTVSVGMICLIAKFTKFVSSSAYRASYYHVVLFSWERYVAIVKPMKYKAIVTEKRLTRLAIIAWMTALTPSVLFLALEATAVSKMVPRVIFSIVQLLAFTLMVYFYSMVYIGIRKWNRSQFSHVNALIKARMESKTALTVFLLTIAILIAIVPLGVAHVLAQRSLFFRKISVLRWAETFLLLNSIVNPALYFYRNRKYRKAALNLLSKPREIQPEVHVGLRKRRQRYSSAFVNVKELVHIERGQRLTRSHS</sequence>
<evidence type="ECO:0000256" key="8">
    <source>
        <dbReference type="ARBA" id="ARBA00023224"/>
    </source>
</evidence>
<dbReference type="PANTHER" id="PTHR24249">
    <property type="entry name" value="HISTAMINE RECEPTOR-RELATED G-PROTEIN COUPLED RECEPTOR"/>
    <property type="match status" value="1"/>
</dbReference>
<accession>A0AAU9WYR1</accession>
<keyword evidence="3 9" id="KW-0812">Transmembrane</keyword>
<dbReference type="InterPro" id="IPR050569">
    <property type="entry name" value="TAAR"/>
</dbReference>
<evidence type="ECO:0000256" key="10">
    <source>
        <dbReference type="SAM" id="Phobius"/>
    </source>
</evidence>
<dbReference type="PANTHER" id="PTHR24249:SF412">
    <property type="entry name" value="G-PROTEIN COUPLED RECEPTORS FAMILY 1 PROFILE DOMAIN-CONTAINING PROTEIN"/>
    <property type="match status" value="1"/>
</dbReference>
<feature type="non-terminal residue" evidence="12">
    <location>
        <position position="353"/>
    </location>
</feature>
<keyword evidence="13" id="KW-1185">Reference proteome</keyword>
<dbReference type="Gene3D" id="1.20.1070.10">
    <property type="entry name" value="Rhodopsin 7-helix transmembrane proteins"/>
    <property type="match status" value="1"/>
</dbReference>
<dbReference type="GO" id="GO:0004930">
    <property type="term" value="F:G protein-coupled receptor activity"/>
    <property type="evidence" value="ECO:0007669"/>
    <property type="project" value="UniProtKB-KW"/>
</dbReference>
<comment type="caution">
    <text evidence="12">The sequence shown here is derived from an EMBL/GenBank/DDBJ whole genome shotgun (WGS) entry which is preliminary data.</text>
</comment>
<keyword evidence="6 10" id="KW-0472">Membrane</keyword>
<dbReference type="PRINTS" id="PR00237">
    <property type="entry name" value="GPCRRHODOPSN"/>
</dbReference>
<evidence type="ECO:0000256" key="5">
    <source>
        <dbReference type="ARBA" id="ARBA00023040"/>
    </source>
</evidence>
<dbReference type="EMBL" id="CALNXJ010000024">
    <property type="protein sequence ID" value="CAH3130215.1"/>
    <property type="molecule type" value="Genomic_DNA"/>
</dbReference>
<feature type="transmembrane region" description="Helical" evidence="10">
    <location>
        <begin position="158"/>
        <end position="179"/>
    </location>
</feature>
<dbReference type="PROSITE" id="PS00237">
    <property type="entry name" value="G_PROTEIN_RECEP_F1_1"/>
    <property type="match status" value="1"/>
</dbReference>
<dbReference type="InterPro" id="IPR000276">
    <property type="entry name" value="GPCR_Rhodpsn"/>
</dbReference>
<evidence type="ECO:0000256" key="9">
    <source>
        <dbReference type="RuleBase" id="RU000688"/>
    </source>
</evidence>
<feature type="transmembrane region" description="Helical" evidence="10">
    <location>
        <begin position="274"/>
        <end position="295"/>
    </location>
</feature>
<evidence type="ECO:0000256" key="1">
    <source>
        <dbReference type="ARBA" id="ARBA00004651"/>
    </source>
</evidence>
<dbReference type="Pfam" id="PF00001">
    <property type="entry name" value="7tm_1"/>
    <property type="match status" value="1"/>
</dbReference>
<dbReference type="SUPFAM" id="SSF81321">
    <property type="entry name" value="Family A G protein-coupled receptor-like"/>
    <property type="match status" value="1"/>
</dbReference>
<feature type="transmembrane region" description="Helical" evidence="10">
    <location>
        <begin position="239"/>
        <end position="262"/>
    </location>
</feature>
<organism evidence="12 13">
    <name type="scientific">Pocillopora meandrina</name>
    <dbReference type="NCBI Taxonomy" id="46732"/>
    <lineage>
        <taxon>Eukaryota</taxon>
        <taxon>Metazoa</taxon>
        <taxon>Cnidaria</taxon>
        <taxon>Anthozoa</taxon>
        <taxon>Hexacorallia</taxon>
        <taxon>Scleractinia</taxon>
        <taxon>Astrocoeniina</taxon>
        <taxon>Pocilloporidae</taxon>
        <taxon>Pocillopora</taxon>
    </lineage>
</organism>
<feature type="transmembrane region" description="Helical" evidence="10">
    <location>
        <begin position="71"/>
        <end position="92"/>
    </location>
</feature>
<evidence type="ECO:0000256" key="2">
    <source>
        <dbReference type="ARBA" id="ARBA00022475"/>
    </source>
</evidence>
<reference evidence="12 13" key="1">
    <citation type="submission" date="2022-05" db="EMBL/GenBank/DDBJ databases">
        <authorList>
            <consortium name="Genoscope - CEA"/>
            <person name="William W."/>
        </authorList>
    </citation>
    <scope>NUCLEOTIDE SEQUENCE [LARGE SCALE GENOMIC DNA]</scope>
</reference>
<evidence type="ECO:0000313" key="13">
    <source>
        <dbReference type="Proteomes" id="UP001159428"/>
    </source>
</evidence>
<feature type="transmembrane region" description="Helical" evidence="10">
    <location>
        <begin position="98"/>
        <end position="116"/>
    </location>
</feature>
<dbReference type="CDD" id="cd00637">
    <property type="entry name" value="7tm_classA_rhodopsin-like"/>
    <property type="match status" value="1"/>
</dbReference>
<evidence type="ECO:0000256" key="6">
    <source>
        <dbReference type="ARBA" id="ARBA00023136"/>
    </source>
</evidence>
<evidence type="ECO:0000259" key="11">
    <source>
        <dbReference type="PROSITE" id="PS50262"/>
    </source>
</evidence>
<keyword evidence="8 9" id="KW-0807">Transducer</keyword>
<dbReference type="InterPro" id="IPR017452">
    <property type="entry name" value="GPCR_Rhodpsn_7TM"/>
</dbReference>
<feature type="transmembrane region" description="Helical" evidence="10">
    <location>
        <begin position="191"/>
        <end position="215"/>
    </location>
</feature>
<dbReference type="PROSITE" id="PS50262">
    <property type="entry name" value="G_PROTEIN_RECEP_F1_2"/>
    <property type="match status" value="1"/>
</dbReference>